<name>A0A3R7YII8_APHAT</name>
<dbReference type="GO" id="GO:1901096">
    <property type="term" value="P:regulation of autophagosome maturation"/>
    <property type="evidence" value="ECO:0007669"/>
    <property type="project" value="TreeGrafter"/>
</dbReference>
<evidence type="ECO:0000256" key="1">
    <source>
        <dbReference type="ARBA" id="ARBA00023006"/>
    </source>
</evidence>
<dbReference type="GO" id="GO:0005794">
    <property type="term" value="C:Golgi apparatus"/>
    <property type="evidence" value="ECO:0007669"/>
    <property type="project" value="TreeGrafter"/>
</dbReference>
<dbReference type="GO" id="GO:0007034">
    <property type="term" value="P:vacuolar transport"/>
    <property type="evidence" value="ECO:0007669"/>
    <property type="project" value="TreeGrafter"/>
</dbReference>
<dbReference type="VEuPathDB" id="FungiDB:H257_15423"/>
<dbReference type="AlphaFoldDB" id="A0A3R7YII8"/>
<dbReference type="InterPro" id="IPR019155">
    <property type="entry name" value="CLEC16A/TT9_N"/>
</dbReference>
<comment type="caution">
    <text evidence="4">The sequence shown here is derived from an EMBL/GenBank/DDBJ whole genome shotgun (WGS) entry which is preliminary data.</text>
</comment>
<dbReference type="InterPro" id="IPR039272">
    <property type="entry name" value="CLEC16A/TT9"/>
</dbReference>
<feature type="compositionally biased region" description="Polar residues" evidence="2">
    <location>
        <begin position="391"/>
        <end position="401"/>
    </location>
</feature>
<reference evidence="4" key="1">
    <citation type="submission" date="2018-07" db="EMBL/GenBank/DDBJ databases">
        <title>Annotation of Aphanomyces astaci genome assembly.</title>
        <authorList>
            <person name="Studholme D.J."/>
        </authorList>
    </citation>
    <scope>NUCLEOTIDE SEQUENCE [LARGE SCALE GENOMIC DNA]</scope>
    <source>
        <strain evidence="4">Pc</strain>
    </source>
</reference>
<dbReference type="Proteomes" id="UP000284702">
    <property type="component" value="Unassembled WGS sequence"/>
</dbReference>
<evidence type="ECO:0000313" key="4">
    <source>
        <dbReference type="EMBL" id="RQM29803.1"/>
    </source>
</evidence>
<sequence>MFTWFKKVAAPTNYSFDGLKSVHMQLLRHRDLSESSLVELLRVSSEFLIYSDQHSAQQFFFEYFCEKNMLALFVQIGEAAPPHRVQVQLLQTLSLLVQNITTATSLYYILSNNYINRLMTCRHFQLDQEDVRDWYVTFLKALSIRLNVDTVQFFFNAATRTFPLYLEALKFRTCPEIQVQIAVKTVLLNVLRVPDDRMRRFLTHRQNMPYFMELVDQGQVLALKMQGLLNTTQQQTFPANEHKLHYVVDATIDHWYYLQDILDVPLPDLSFQLGEWVFESYLKGFVARSLVPNCHPNGQRISTLLALFLLVQVFQCMSHSPLLNAATFMYTTPSQTLSTTKSVGRRLCHPDAHESTYMSAALGTGGRQSSRSHESSLGQVSPRQVPPPTCSIPQPSHSAESPLSPRFVLPKLPVATFKPHPPPPANHDTTPSSATPCSATCYLETRFPTGEWPPSDVLRLPLVDSGNVHRQSLLALLQSSDSRLCLGATAVLHAMASNKNVDRALLQDCRLKPAHNVVACPPRPTAPSEEDDSSDEDESVDLLEPAYDVECVDAMLMQLESRPRSLVHVIATLQLLEELTGARWAQKSPLSHTHETRLHTLRRTWALSLLPSSSSETHGHHLALWDKLLDKCRTAPPSSPVAVEWSHLSPFHAEDEGENDVVEKYLSLHVFMSTTHLLPAWRPLADAALEDQQHETAALKQAFQSHTAVGMDEISFLPCHLVTNPDDFLFCLLNVDAFVLVRPGRDMTRGDVQRLVPLHLTTAYADTREPSIVHVSISPSTTESLLFQSPEMAQQALLHFTTMKTAQEARKWRAIETLLNG</sequence>
<protein>
    <recommendedName>
        <fullName evidence="3">FPL domain-containing protein</fullName>
    </recommendedName>
</protein>
<dbReference type="GO" id="GO:0016197">
    <property type="term" value="P:endosomal transport"/>
    <property type="evidence" value="ECO:0007669"/>
    <property type="project" value="TreeGrafter"/>
</dbReference>
<keyword evidence="1" id="KW-0072">Autophagy</keyword>
<dbReference type="EMBL" id="MZMZ02001148">
    <property type="protein sequence ID" value="RQM29803.1"/>
    <property type="molecule type" value="Genomic_DNA"/>
</dbReference>
<feature type="domain" description="FPL" evidence="3">
    <location>
        <begin position="44"/>
        <end position="191"/>
    </location>
</feature>
<evidence type="ECO:0000259" key="3">
    <source>
        <dbReference type="Pfam" id="PF09758"/>
    </source>
</evidence>
<evidence type="ECO:0000313" key="5">
    <source>
        <dbReference type="Proteomes" id="UP000284702"/>
    </source>
</evidence>
<dbReference type="Pfam" id="PF09758">
    <property type="entry name" value="FPL"/>
    <property type="match status" value="1"/>
</dbReference>
<evidence type="ECO:0000256" key="2">
    <source>
        <dbReference type="SAM" id="MobiDB-lite"/>
    </source>
</evidence>
<feature type="compositionally biased region" description="Acidic residues" evidence="2">
    <location>
        <begin position="528"/>
        <end position="540"/>
    </location>
</feature>
<proteinExistence type="predicted"/>
<feature type="region of interest" description="Disordered" evidence="2">
    <location>
        <begin position="520"/>
        <end position="540"/>
    </location>
</feature>
<organism evidence="4 5">
    <name type="scientific">Aphanomyces astaci</name>
    <name type="common">Crayfish plague agent</name>
    <dbReference type="NCBI Taxonomy" id="112090"/>
    <lineage>
        <taxon>Eukaryota</taxon>
        <taxon>Sar</taxon>
        <taxon>Stramenopiles</taxon>
        <taxon>Oomycota</taxon>
        <taxon>Saprolegniomycetes</taxon>
        <taxon>Saprolegniales</taxon>
        <taxon>Verrucalvaceae</taxon>
        <taxon>Aphanomyces</taxon>
    </lineage>
</organism>
<dbReference type="PANTHER" id="PTHR21481:SF0">
    <property type="entry name" value="PROTEIN CLEC16A"/>
    <property type="match status" value="1"/>
</dbReference>
<gene>
    <name evidence="4" type="ORF">B5M09_002272</name>
</gene>
<dbReference type="GO" id="GO:0006914">
    <property type="term" value="P:autophagy"/>
    <property type="evidence" value="ECO:0007669"/>
    <property type="project" value="UniProtKB-KW"/>
</dbReference>
<feature type="region of interest" description="Disordered" evidence="2">
    <location>
        <begin position="362"/>
        <end position="404"/>
    </location>
</feature>
<dbReference type="GO" id="GO:0005770">
    <property type="term" value="C:late endosome"/>
    <property type="evidence" value="ECO:0007669"/>
    <property type="project" value="TreeGrafter"/>
</dbReference>
<keyword evidence="5" id="KW-1185">Reference proteome</keyword>
<dbReference type="PANTHER" id="PTHR21481">
    <property type="entry name" value="PROTEIN CLEC16A"/>
    <property type="match status" value="1"/>
</dbReference>
<accession>A0A3R7YII8</accession>